<feature type="transmembrane region" description="Helical" evidence="5">
    <location>
        <begin position="479"/>
        <end position="499"/>
    </location>
</feature>
<keyword evidence="3 5" id="KW-1133">Transmembrane helix</keyword>
<proteinExistence type="predicted"/>
<dbReference type="GO" id="GO:0022857">
    <property type="term" value="F:transmembrane transporter activity"/>
    <property type="evidence" value="ECO:0007669"/>
    <property type="project" value="InterPro"/>
</dbReference>
<feature type="transmembrane region" description="Helical" evidence="5">
    <location>
        <begin position="352"/>
        <end position="373"/>
    </location>
</feature>
<feature type="transmembrane region" description="Helical" evidence="5">
    <location>
        <begin position="505"/>
        <end position="525"/>
    </location>
</feature>
<name>A0A8W8HTK2_MAGGI</name>
<dbReference type="InterPro" id="IPR020846">
    <property type="entry name" value="MFS_dom"/>
</dbReference>
<dbReference type="PROSITE" id="PS50850">
    <property type="entry name" value="MFS"/>
    <property type="match status" value="1"/>
</dbReference>
<dbReference type="OrthoDB" id="5141738at2759"/>
<keyword evidence="4 5" id="KW-0472">Membrane</keyword>
<dbReference type="Proteomes" id="UP000005408">
    <property type="component" value="Unassembled WGS sequence"/>
</dbReference>
<feature type="transmembrane region" description="Helical" evidence="5">
    <location>
        <begin position="447"/>
        <end position="467"/>
    </location>
</feature>
<reference evidence="7" key="1">
    <citation type="submission" date="2022-08" db="UniProtKB">
        <authorList>
            <consortium name="EnsemblMetazoa"/>
        </authorList>
    </citation>
    <scope>IDENTIFICATION</scope>
    <source>
        <strain evidence="7">05x7-T-G4-1.051#20</strain>
    </source>
</reference>
<evidence type="ECO:0000259" key="6">
    <source>
        <dbReference type="PROSITE" id="PS50850"/>
    </source>
</evidence>
<dbReference type="Pfam" id="PF00083">
    <property type="entry name" value="Sugar_tr"/>
    <property type="match status" value="1"/>
</dbReference>
<dbReference type="SUPFAM" id="SSF103473">
    <property type="entry name" value="MFS general substrate transporter"/>
    <property type="match status" value="1"/>
</dbReference>
<dbReference type="InterPro" id="IPR005828">
    <property type="entry name" value="MFS_sugar_transport-like"/>
</dbReference>
<evidence type="ECO:0000313" key="7">
    <source>
        <dbReference type="EnsemblMetazoa" id="G10979.2:cds"/>
    </source>
</evidence>
<dbReference type="GO" id="GO:0016020">
    <property type="term" value="C:membrane"/>
    <property type="evidence" value="ECO:0007669"/>
    <property type="project" value="UniProtKB-SubCell"/>
</dbReference>
<evidence type="ECO:0000256" key="5">
    <source>
        <dbReference type="SAM" id="Phobius"/>
    </source>
</evidence>
<accession>A0A8W8HTK2</accession>
<protein>
    <recommendedName>
        <fullName evidence="6">Major facilitator superfamily (MFS) profile domain-containing protein</fullName>
    </recommendedName>
</protein>
<feature type="domain" description="Major facilitator superfamily (MFS) profile" evidence="6">
    <location>
        <begin position="96"/>
        <end position="532"/>
    </location>
</feature>
<evidence type="ECO:0000256" key="1">
    <source>
        <dbReference type="ARBA" id="ARBA00004141"/>
    </source>
</evidence>
<feature type="transmembrane region" description="Helical" evidence="5">
    <location>
        <begin position="34"/>
        <end position="54"/>
    </location>
</feature>
<evidence type="ECO:0000256" key="3">
    <source>
        <dbReference type="ARBA" id="ARBA00022989"/>
    </source>
</evidence>
<dbReference type="PANTHER" id="PTHR24064">
    <property type="entry name" value="SOLUTE CARRIER FAMILY 22 MEMBER"/>
    <property type="match status" value="1"/>
</dbReference>
<dbReference type="CDD" id="cd17317">
    <property type="entry name" value="MFS_SLC22"/>
    <property type="match status" value="1"/>
</dbReference>
<feature type="transmembrane region" description="Helical" evidence="5">
    <location>
        <begin position="385"/>
        <end position="404"/>
    </location>
</feature>
<dbReference type="OMA" id="IACMELP"/>
<feature type="transmembrane region" description="Helical" evidence="5">
    <location>
        <begin position="169"/>
        <end position="190"/>
    </location>
</feature>
<evidence type="ECO:0000256" key="2">
    <source>
        <dbReference type="ARBA" id="ARBA00022692"/>
    </source>
</evidence>
<dbReference type="AlphaFoldDB" id="A0A8W8HTK2"/>
<sequence>MDPTININDQSDRKLDENYIYGRWGIYQTVQAAIVFYNILPTAFQLLIGVFIGYRPAFQCLPRSEFENQTFNTNGSFIAYEKCHVRLVNNYTSKDTASLIKYTACTNGYEYHLDKESTFVTEMDLVCDQAYLGELVQTLIMTGQLVGAAFASSLSDKYGRKTVHLTSHLLTLALGIGVAFSPNYMVLAILKFILGVVQQGMVMTNVVLGLELFAEDKRFYSEAISLICWATGLVIMSGIAYLMRDYSWRYLQIVMTCFSLFSLLQYWVQDESLRWLSANGKKDAVEKVVRKVARWNKVNYEDLKNIVDKRMASTEQNTQKVDDKETTTENTQQGKLAVEKYSFVTILRNRRIFLISLIIWFTWVTNTFTYFGMTLTSTSLAGNRFLNFFLSSFAEYIAVIFEYSMLHCLGRRTISIVFHAVCAVSLASATLLSQFSGGNSNLQMASVVTTLVGKAAITGSFSILFLFTPELYPTNLRNAGLGFSSTFSRLGALISPFVGTLAEEVPWAPGTIFSGMCFIVTLLILKVPETRGVELPQNLKELEELYNKNRRSWQRNKSRKLYKAVHLKLQGDSEDNILK</sequence>
<keyword evidence="8" id="KW-1185">Reference proteome</keyword>
<comment type="subcellular location">
    <subcellularLocation>
        <location evidence="1">Membrane</location>
        <topology evidence="1">Multi-pass membrane protein</topology>
    </subcellularLocation>
</comment>
<dbReference type="Gene3D" id="1.20.1250.20">
    <property type="entry name" value="MFS general substrate transporter like domains"/>
    <property type="match status" value="1"/>
</dbReference>
<keyword evidence="2 5" id="KW-0812">Transmembrane</keyword>
<dbReference type="InterPro" id="IPR036259">
    <property type="entry name" value="MFS_trans_sf"/>
</dbReference>
<organism evidence="7 8">
    <name type="scientific">Magallana gigas</name>
    <name type="common">Pacific oyster</name>
    <name type="synonym">Crassostrea gigas</name>
    <dbReference type="NCBI Taxonomy" id="29159"/>
    <lineage>
        <taxon>Eukaryota</taxon>
        <taxon>Metazoa</taxon>
        <taxon>Spiralia</taxon>
        <taxon>Lophotrochozoa</taxon>
        <taxon>Mollusca</taxon>
        <taxon>Bivalvia</taxon>
        <taxon>Autobranchia</taxon>
        <taxon>Pteriomorphia</taxon>
        <taxon>Ostreida</taxon>
        <taxon>Ostreoidea</taxon>
        <taxon>Ostreidae</taxon>
        <taxon>Magallana</taxon>
    </lineage>
</organism>
<feature type="transmembrane region" description="Helical" evidence="5">
    <location>
        <begin position="416"/>
        <end position="435"/>
    </location>
</feature>
<feature type="transmembrane region" description="Helical" evidence="5">
    <location>
        <begin position="196"/>
        <end position="214"/>
    </location>
</feature>
<dbReference type="EnsemblMetazoa" id="G10979.2">
    <property type="protein sequence ID" value="G10979.2:cds"/>
    <property type="gene ID" value="G10979"/>
</dbReference>
<feature type="transmembrane region" description="Helical" evidence="5">
    <location>
        <begin position="250"/>
        <end position="268"/>
    </location>
</feature>
<feature type="transmembrane region" description="Helical" evidence="5">
    <location>
        <begin position="226"/>
        <end position="244"/>
    </location>
</feature>
<evidence type="ECO:0000313" key="8">
    <source>
        <dbReference type="Proteomes" id="UP000005408"/>
    </source>
</evidence>
<evidence type="ECO:0000256" key="4">
    <source>
        <dbReference type="ARBA" id="ARBA00023136"/>
    </source>
</evidence>